<evidence type="ECO:0000313" key="2">
    <source>
        <dbReference type="EMBL" id="GAX14951.1"/>
    </source>
</evidence>
<evidence type="ECO:0000313" key="3">
    <source>
        <dbReference type="Proteomes" id="UP000198406"/>
    </source>
</evidence>
<dbReference type="EMBL" id="BDSP01000087">
    <property type="protein sequence ID" value="GAX14951.1"/>
    <property type="molecule type" value="Genomic_DNA"/>
</dbReference>
<name>A0A1Z5JME2_FISSO</name>
<keyword evidence="3" id="KW-1185">Reference proteome</keyword>
<reference evidence="2 3" key="1">
    <citation type="journal article" date="2015" name="Plant Cell">
        <title>Oil accumulation by the oleaginous diatom Fistulifera solaris as revealed by the genome and transcriptome.</title>
        <authorList>
            <person name="Tanaka T."/>
            <person name="Maeda Y."/>
            <person name="Veluchamy A."/>
            <person name="Tanaka M."/>
            <person name="Abida H."/>
            <person name="Marechal E."/>
            <person name="Bowler C."/>
            <person name="Muto M."/>
            <person name="Sunaga Y."/>
            <person name="Tanaka M."/>
            <person name="Yoshino T."/>
            <person name="Taniguchi T."/>
            <person name="Fukuda Y."/>
            <person name="Nemoto M."/>
            <person name="Matsumoto M."/>
            <person name="Wong P.S."/>
            <person name="Aburatani S."/>
            <person name="Fujibuchi W."/>
        </authorList>
    </citation>
    <scope>NUCLEOTIDE SEQUENCE [LARGE SCALE GENOMIC DNA]</scope>
    <source>
        <strain evidence="2 3">JPCC DA0580</strain>
    </source>
</reference>
<organism evidence="2 3">
    <name type="scientific">Fistulifera solaris</name>
    <name type="common">Oleaginous diatom</name>
    <dbReference type="NCBI Taxonomy" id="1519565"/>
    <lineage>
        <taxon>Eukaryota</taxon>
        <taxon>Sar</taxon>
        <taxon>Stramenopiles</taxon>
        <taxon>Ochrophyta</taxon>
        <taxon>Bacillariophyta</taxon>
        <taxon>Bacillariophyceae</taxon>
        <taxon>Bacillariophycidae</taxon>
        <taxon>Naviculales</taxon>
        <taxon>Naviculaceae</taxon>
        <taxon>Fistulifera</taxon>
    </lineage>
</organism>
<dbReference type="Gene3D" id="1.25.40.10">
    <property type="entry name" value="Tetratricopeptide repeat domain"/>
    <property type="match status" value="1"/>
</dbReference>
<feature type="region of interest" description="Disordered" evidence="1">
    <location>
        <begin position="1"/>
        <end position="24"/>
    </location>
</feature>
<sequence>MTSETQLQYSELPGATELTKQHSARRWESKTRRSFLSRLRPSSSNPSVTSVEDSESTFSQDIICKSPLLSQRVSVSNVIPAEVEIVVQDADDNFTSSVDTFSSKPCAPTFEQRDESSSFRNSFRIATQTGKTAEMLEPFTRALNCLSCNRVDQAIKEIEEGLAVVDATSAYYWKLNALKAEVYARKGDARDSLELFEHVLEQPMNECTPAEFVSIYFSCGRLSRILKDYPKALEYHTHELLYRRAMSGNNLDVARTYHDLAYIAQYGLGDWSLAFDYYEQALHIEATLWQRLKVASNFHNSSFVDEQKRLEALQEASHRIQETRKAMGRIQFCLGFVAEGMRLSNHRFQID</sequence>
<accession>A0A1Z5JME2</accession>
<gene>
    <name evidence="2" type="ORF">FisN_12Lh347</name>
</gene>
<dbReference type="InParanoid" id="A0A1Z5JME2"/>
<dbReference type="AlphaFoldDB" id="A0A1Z5JME2"/>
<dbReference type="OrthoDB" id="286233at2759"/>
<comment type="caution">
    <text evidence="2">The sequence shown here is derived from an EMBL/GenBank/DDBJ whole genome shotgun (WGS) entry which is preliminary data.</text>
</comment>
<dbReference type="InterPro" id="IPR011990">
    <property type="entry name" value="TPR-like_helical_dom_sf"/>
</dbReference>
<protein>
    <submittedName>
        <fullName evidence="2">Uncharacterized protein</fullName>
    </submittedName>
</protein>
<dbReference type="Proteomes" id="UP000198406">
    <property type="component" value="Unassembled WGS sequence"/>
</dbReference>
<dbReference type="SUPFAM" id="SSF48452">
    <property type="entry name" value="TPR-like"/>
    <property type="match status" value="1"/>
</dbReference>
<proteinExistence type="predicted"/>
<dbReference type="Pfam" id="PF13424">
    <property type="entry name" value="TPR_12"/>
    <property type="match status" value="1"/>
</dbReference>
<evidence type="ECO:0000256" key="1">
    <source>
        <dbReference type="SAM" id="MobiDB-lite"/>
    </source>
</evidence>